<dbReference type="PROSITE" id="PS50162">
    <property type="entry name" value="RECA_2"/>
    <property type="match status" value="1"/>
</dbReference>
<keyword evidence="4" id="KW-0067">ATP-binding</keyword>
<evidence type="ECO:0000256" key="6">
    <source>
        <dbReference type="ARBA" id="ARBA00023242"/>
    </source>
</evidence>
<evidence type="ECO:0000313" key="10">
    <source>
        <dbReference type="Proteomes" id="UP001497392"/>
    </source>
</evidence>
<dbReference type="Pfam" id="PF08423">
    <property type="entry name" value="Rad51"/>
    <property type="match status" value="1"/>
</dbReference>
<dbReference type="Gene3D" id="3.40.50.300">
    <property type="entry name" value="P-loop containing nucleotide triphosphate hydrolases"/>
    <property type="match status" value="1"/>
</dbReference>
<evidence type="ECO:0000256" key="2">
    <source>
        <dbReference type="ARBA" id="ARBA00022741"/>
    </source>
</evidence>
<dbReference type="CDD" id="cd19491">
    <property type="entry name" value="XRCC3"/>
    <property type="match status" value="1"/>
</dbReference>
<evidence type="ECO:0000313" key="9">
    <source>
        <dbReference type="EMBL" id="CAL5225514.1"/>
    </source>
</evidence>
<evidence type="ECO:0000256" key="4">
    <source>
        <dbReference type="ARBA" id="ARBA00022840"/>
    </source>
</evidence>
<protein>
    <submittedName>
        <fullName evidence="9">G8344 protein</fullName>
    </submittedName>
</protein>
<feature type="compositionally biased region" description="Polar residues" evidence="7">
    <location>
        <begin position="299"/>
        <end position="310"/>
    </location>
</feature>
<dbReference type="InterPro" id="IPR047348">
    <property type="entry name" value="XRCC3-like_C"/>
</dbReference>
<organism evidence="9 10">
    <name type="scientific">Coccomyxa viridis</name>
    <dbReference type="NCBI Taxonomy" id="1274662"/>
    <lineage>
        <taxon>Eukaryota</taxon>
        <taxon>Viridiplantae</taxon>
        <taxon>Chlorophyta</taxon>
        <taxon>core chlorophytes</taxon>
        <taxon>Trebouxiophyceae</taxon>
        <taxon>Trebouxiophyceae incertae sedis</taxon>
        <taxon>Coccomyxaceae</taxon>
        <taxon>Coccomyxa</taxon>
    </lineage>
</organism>
<proteinExistence type="predicted"/>
<gene>
    <name evidence="9" type="primary">g8344</name>
    <name evidence="9" type="ORF">VP750_LOCUS7173</name>
</gene>
<dbReference type="InterPro" id="IPR016467">
    <property type="entry name" value="DNA_recomb/repair_RecA-like"/>
</dbReference>
<dbReference type="PANTHER" id="PTHR46487">
    <property type="entry name" value="DNA REPAIR PROTEIN XRCC3"/>
    <property type="match status" value="1"/>
</dbReference>
<keyword evidence="10" id="KW-1185">Reference proteome</keyword>
<accession>A0ABP1G2M5</accession>
<sequence length="334" mass="36441">MGCPNLDNMMGGGISCGLITELVGEATAGKTQTCLQLLLSVQWPKSRGGLEGSALYLYTEGDPPMKRLEELASVRPSMYCGTGEAFDNIYIERDIATWEDLDERLRRMEHFIQNPPGPPLRLVVIDSVAHLFSDNADFQTGGYAERTARLFRVANLLKRYADQYKLAVVVTNQVRDVMREGGSAGSAPHTAGLRLMSSGREVMPALGPSWASCVDVRLFLSRPEIRDAPVPSDPNLMPGQRQLSMHPQRRCMQVVFSPYLPQCYSYYVVSQQGIQGVPQDYPLHGSSLGAPAGLPAQPRQPSMQGVSSNLAGRPAVGQHAQQRPAQRIAGGQAM</sequence>
<comment type="caution">
    <text evidence="9">The sequence shown here is derived from an EMBL/GenBank/DDBJ whole genome shotgun (WGS) entry which is preliminary data.</text>
</comment>
<evidence type="ECO:0000256" key="5">
    <source>
        <dbReference type="ARBA" id="ARBA00023204"/>
    </source>
</evidence>
<evidence type="ECO:0000256" key="7">
    <source>
        <dbReference type="SAM" id="MobiDB-lite"/>
    </source>
</evidence>
<evidence type="ECO:0000259" key="8">
    <source>
        <dbReference type="PROSITE" id="PS50162"/>
    </source>
</evidence>
<keyword evidence="2" id="KW-0547">Nucleotide-binding</keyword>
<evidence type="ECO:0000256" key="3">
    <source>
        <dbReference type="ARBA" id="ARBA00022763"/>
    </source>
</evidence>
<dbReference type="PANTHER" id="PTHR46487:SF1">
    <property type="entry name" value="DNA REPAIR PROTEIN XRCC3"/>
    <property type="match status" value="1"/>
</dbReference>
<evidence type="ECO:0000256" key="1">
    <source>
        <dbReference type="ARBA" id="ARBA00004123"/>
    </source>
</evidence>
<keyword evidence="5" id="KW-0234">DNA repair</keyword>
<dbReference type="EMBL" id="CAXHTA020000012">
    <property type="protein sequence ID" value="CAL5225514.1"/>
    <property type="molecule type" value="Genomic_DNA"/>
</dbReference>
<dbReference type="Proteomes" id="UP001497392">
    <property type="component" value="Unassembled WGS sequence"/>
</dbReference>
<dbReference type="InterPro" id="IPR027417">
    <property type="entry name" value="P-loop_NTPase"/>
</dbReference>
<comment type="subcellular location">
    <subcellularLocation>
        <location evidence="1">Nucleus</location>
    </subcellularLocation>
</comment>
<keyword evidence="6" id="KW-0539">Nucleus</keyword>
<dbReference type="InterPro" id="IPR020588">
    <property type="entry name" value="RecA_ATP-bd"/>
</dbReference>
<dbReference type="InterPro" id="IPR013632">
    <property type="entry name" value="Rad51_C"/>
</dbReference>
<feature type="region of interest" description="Disordered" evidence="7">
    <location>
        <begin position="286"/>
        <end position="334"/>
    </location>
</feature>
<name>A0ABP1G2M5_9CHLO</name>
<keyword evidence="3" id="KW-0227">DNA damage</keyword>
<reference evidence="9 10" key="1">
    <citation type="submission" date="2024-06" db="EMBL/GenBank/DDBJ databases">
        <authorList>
            <person name="Kraege A."/>
            <person name="Thomma B."/>
        </authorList>
    </citation>
    <scope>NUCLEOTIDE SEQUENCE [LARGE SCALE GENOMIC DNA]</scope>
</reference>
<dbReference type="SUPFAM" id="SSF52540">
    <property type="entry name" value="P-loop containing nucleoside triphosphate hydrolases"/>
    <property type="match status" value="1"/>
</dbReference>
<dbReference type="PIRSF" id="PIRSF005856">
    <property type="entry name" value="Rad51"/>
    <property type="match status" value="1"/>
</dbReference>
<feature type="domain" description="RecA family profile 1" evidence="8">
    <location>
        <begin position="1"/>
        <end position="174"/>
    </location>
</feature>